<dbReference type="EMBL" id="OQ137559">
    <property type="protein sequence ID" value="WCA46234.1"/>
    <property type="molecule type" value="Genomic_DNA"/>
</dbReference>
<organism evidence="1 2">
    <name type="scientific">Caulobacter phage DCM</name>
    <dbReference type="NCBI Taxonomy" id="3020391"/>
    <lineage>
        <taxon>Viruses</taxon>
        <taxon>Duplodnaviria</taxon>
        <taxon>Heunggongvirae</taxon>
        <taxon>Uroviricota</taxon>
        <taxon>Caudoviricetes</taxon>
        <taxon>Autographivirales</taxon>
        <taxon>Autonotataviridae</taxon>
        <taxon>Dcimvirus</taxon>
        <taxon>Dcimvirus DCM</taxon>
    </lineage>
</organism>
<evidence type="ECO:0000313" key="1">
    <source>
        <dbReference type="EMBL" id="WCA46234.1"/>
    </source>
</evidence>
<protein>
    <recommendedName>
        <fullName evidence="3">Internal virion protein</fullName>
    </recommendedName>
</protein>
<keyword evidence="2" id="KW-1185">Reference proteome</keyword>
<evidence type="ECO:0000313" key="2">
    <source>
        <dbReference type="Proteomes" id="UP001219750"/>
    </source>
</evidence>
<sequence length="414" mass="43517">MGSIGRVFTMGAEHIRAQSQVDAGRIVQAAYNKNQIGISEAKNLLQTANNVAARDWAAAQTQIRDANNYATLKITGAQNDLITGQNAINVRLTDAYNKTQAGIADARNAAATGIAAAQKQVQDTNNVLAVQVAEAKKVVQAARNERAAAVSSLALWSQSVANQHILDQAGDRIGAVQEDAARQLDASLRGSVSARLQGAEALGAALANAGAAGIGGASVESFSQDIRLRQALQDDLVDRQIATVKQAAGDQRSAILGQAVGQLDMGPVIADMDYSAIVPEGQTFNPIYAEQVQGDVKYADQNFMLQQAQLDYTPFVANQDYEVFSPNLDYTVYVDHKKMGFFQQAVTAVGAAAATYFGGPQAGAAVLDASFAMNDARNGNFAAANQGFNSAFSNAMGGYKSYQKSGAWGANLKG</sequence>
<evidence type="ECO:0008006" key="3">
    <source>
        <dbReference type="Google" id="ProtNLM"/>
    </source>
</evidence>
<dbReference type="Proteomes" id="UP001219750">
    <property type="component" value="Segment"/>
</dbReference>
<reference evidence="1" key="2">
    <citation type="journal article" date="2024" name="Viruses">
        <title>New Genera and Species of Caulobacter and Brevundimonas Bacteriophages Provide Insights into Phage Genome Evolution.</title>
        <authorList>
            <person name="Ely B."/>
            <person name="Hils M."/>
            <person name="Clarke A."/>
            <person name="Albert M."/>
            <person name="Holness N."/>
            <person name="Lenski J."/>
            <person name="Mohammadi T."/>
        </authorList>
    </citation>
    <scope>NUCLEOTIDE SEQUENCE</scope>
</reference>
<gene>
    <name evidence="1" type="primary">DCM_gp039</name>
</gene>
<name>A0AAE9WX91_9CAUD</name>
<reference evidence="1" key="1">
    <citation type="submission" date="2022-12" db="EMBL/GenBank/DDBJ databases">
        <authorList>
            <person name="Ely B."/>
        </authorList>
    </citation>
    <scope>NUCLEOTIDE SEQUENCE</scope>
</reference>
<accession>A0AAE9WX91</accession>
<proteinExistence type="predicted"/>